<dbReference type="Proteomes" id="UP000431092">
    <property type="component" value="Unassembled WGS sequence"/>
</dbReference>
<comment type="similarity">
    <text evidence="1">Belongs to the thioredoxin family. DsbA subfamily.</text>
</comment>
<keyword evidence="7" id="KW-0472">Membrane</keyword>
<dbReference type="InterPro" id="IPR012336">
    <property type="entry name" value="Thioredoxin-like_fold"/>
</dbReference>
<evidence type="ECO:0000313" key="10">
    <source>
        <dbReference type="Proteomes" id="UP000431092"/>
    </source>
</evidence>
<proteinExistence type="inferred from homology"/>
<dbReference type="InterPro" id="IPR036249">
    <property type="entry name" value="Thioredoxin-like_sf"/>
</dbReference>
<sequence length="239" mass="24904">MSSESTRSREVTVLAVLLAVAVVIIGMLLMRPSATTPAPSSGAPSAAASTRGTVKDTARRLPGDPMALGRVDAPVVMVEYADYACPFCATFALETQPALVKKYVDAGVLRIEWHDLVIFGEKSQRAAQAARAAGAQGKFWEFHHALFAASPGSGHTDLTDDRLVGFATAAGVRDLPAFHKAMTSSAVEEAVGRETQVARQLGATSTPVFVINGTPVVGAQPAEVFTQVIDRAAAAATQG</sequence>
<name>A0A6I3ILI4_9MICO</name>
<evidence type="ECO:0000256" key="4">
    <source>
        <dbReference type="ARBA" id="ARBA00023157"/>
    </source>
</evidence>
<protein>
    <submittedName>
        <fullName evidence="9">Thioredoxin domain-containing protein</fullName>
    </submittedName>
</protein>
<dbReference type="PANTHER" id="PTHR13887">
    <property type="entry name" value="GLUTATHIONE S-TRANSFERASE KAPPA"/>
    <property type="match status" value="1"/>
</dbReference>
<keyword evidence="7" id="KW-1133">Transmembrane helix</keyword>
<keyword evidence="5" id="KW-0676">Redox-active center</keyword>
<keyword evidence="3" id="KW-0560">Oxidoreductase</keyword>
<evidence type="ECO:0000256" key="6">
    <source>
        <dbReference type="SAM" id="MobiDB-lite"/>
    </source>
</evidence>
<dbReference type="Pfam" id="PF13462">
    <property type="entry name" value="Thioredoxin_4"/>
    <property type="match status" value="1"/>
</dbReference>
<reference evidence="9 10" key="1">
    <citation type="submission" date="2019-11" db="EMBL/GenBank/DDBJ databases">
        <title>Whole genome sequencing identifies a novel species of the genus Arsenicicoccus isolated from human blood.</title>
        <authorList>
            <person name="Jeong J.H."/>
            <person name="Kweon O.J."/>
            <person name="Kim H.R."/>
            <person name="Kim T.-H."/>
            <person name="Ha S.-M."/>
            <person name="Lee M.-K."/>
        </authorList>
    </citation>
    <scope>NUCLEOTIDE SEQUENCE [LARGE SCALE GENOMIC DNA]</scope>
    <source>
        <strain evidence="9 10">MKL-02</strain>
    </source>
</reference>
<evidence type="ECO:0000256" key="1">
    <source>
        <dbReference type="ARBA" id="ARBA00005791"/>
    </source>
</evidence>
<dbReference type="RefSeq" id="WP_154593823.1">
    <property type="nucleotide sequence ID" value="NZ_WLVL01000039.1"/>
</dbReference>
<evidence type="ECO:0000256" key="7">
    <source>
        <dbReference type="SAM" id="Phobius"/>
    </source>
</evidence>
<dbReference type="Gene3D" id="3.40.30.10">
    <property type="entry name" value="Glutaredoxin"/>
    <property type="match status" value="1"/>
</dbReference>
<feature type="transmembrane region" description="Helical" evidence="7">
    <location>
        <begin position="12"/>
        <end position="30"/>
    </location>
</feature>
<accession>A0A6I3ILI4</accession>
<dbReference type="PANTHER" id="PTHR13887:SF14">
    <property type="entry name" value="DISULFIDE BOND FORMATION PROTEIN D"/>
    <property type="match status" value="1"/>
</dbReference>
<dbReference type="EMBL" id="WLVL01000039">
    <property type="protein sequence ID" value="MTB72555.1"/>
    <property type="molecule type" value="Genomic_DNA"/>
</dbReference>
<organism evidence="9 10">
    <name type="scientific">Arsenicicoccus cauae</name>
    <dbReference type="NCBI Taxonomy" id="2663847"/>
    <lineage>
        <taxon>Bacteria</taxon>
        <taxon>Bacillati</taxon>
        <taxon>Actinomycetota</taxon>
        <taxon>Actinomycetes</taxon>
        <taxon>Micrococcales</taxon>
        <taxon>Intrasporangiaceae</taxon>
        <taxon>Arsenicicoccus</taxon>
    </lineage>
</organism>
<dbReference type="SUPFAM" id="SSF52833">
    <property type="entry name" value="Thioredoxin-like"/>
    <property type="match status" value="1"/>
</dbReference>
<feature type="compositionally biased region" description="Low complexity" evidence="6">
    <location>
        <begin position="36"/>
        <end position="52"/>
    </location>
</feature>
<dbReference type="GO" id="GO:0016491">
    <property type="term" value="F:oxidoreductase activity"/>
    <property type="evidence" value="ECO:0007669"/>
    <property type="project" value="UniProtKB-KW"/>
</dbReference>
<evidence type="ECO:0000256" key="2">
    <source>
        <dbReference type="ARBA" id="ARBA00022729"/>
    </source>
</evidence>
<feature type="domain" description="Thioredoxin" evidence="8">
    <location>
        <begin position="32"/>
        <end position="234"/>
    </location>
</feature>
<dbReference type="InterPro" id="IPR013766">
    <property type="entry name" value="Thioredoxin_domain"/>
</dbReference>
<keyword evidence="2" id="KW-0732">Signal</keyword>
<comment type="caution">
    <text evidence="9">The sequence shown here is derived from an EMBL/GenBank/DDBJ whole genome shotgun (WGS) entry which is preliminary data.</text>
</comment>
<keyword evidence="10" id="KW-1185">Reference proteome</keyword>
<keyword evidence="7" id="KW-0812">Transmembrane</keyword>
<evidence type="ECO:0000313" key="9">
    <source>
        <dbReference type="EMBL" id="MTB72555.1"/>
    </source>
</evidence>
<keyword evidence="4" id="KW-1015">Disulfide bond</keyword>
<feature type="region of interest" description="Disordered" evidence="6">
    <location>
        <begin position="36"/>
        <end position="63"/>
    </location>
</feature>
<feature type="compositionally biased region" description="Basic and acidic residues" evidence="6">
    <location>
        <begin position="53"/>
        <end position="62"/>
    </location>
</feature>
<evidence type="ECO:0000256" key="5">
    <source>
        <dbReference type="ARBA" id="ARBA00023284"/>
    </source>
</evidence>
<evidence type="ECO:0000256" key="3">
    <source>
        <dbReference type="ARBA" id="ARBA00023002"/>
    </source>
</evidence>
<dbReference type="AlphaFoldDB" id="A0A6I3ILI4"/>
<dbReference type="PROSITE" id="PS51352">
    <property type="entry name" value="THIOREDOXIN_2"/>
    <property type="match status" value="1"/>
</dbReference>
<evidence type="ECO:0000259" key="8">
    <source>
        <dbReference type="PROSITE" id="PS51352"/>
    </source>
</evidence>
<gene>
    <name evidence="9" type="ORF">GGG17_11360</name>
</gene>